<dbReference type="EMBL" id="JACIJP010000002">
    <property type="protein sequence ID" value="MBB6123817.1"/>
    <property type="molecule type" value="Genomic_DNA"/>
</dbReference>
<organism evidence="9 10">
    <name type="scientific">Sphingobium subterraneum</name>
    <dbReference type="NCBI Taxonomy" id="627688"/>
    <lineage>
        <taxon>Bacteria</taxon>
        <taxon>Pseudomonadati</taxon>
        <taxon>Pseudomonadota</taxon>
        <taxon>Alphaproteobacteria</taxon>
        <taxon>Sphingomonadales</taxon>
        <taxon>Sphingomonadaceae</taxon>
        <taxon>Sphingobium</taxon>
    </lineage>
</organism>
<comment type="caution">
    <text evidence="9">The sequence shown here is derived from an EMBL/GenBank/DDBJ whole genome shotgun (WGS) entry which is preliminary data.</text>
</comment>
<name>A0A841IYZ9_9SPHN</name>
<dbReference type="InterPro" id="IPR053927">
    <property type="entry name" value="FlgK_helical"/>
</dbReference>
<gene>
    <name evidence="9" type="ORF">FHS92_001546</name>
</gene>
<keyword evidence="9" id="KW-0969">Cilium</keyword>
<keyword evidence="6" id="KW-0975">Bacterial flagellum</keyword>
<dbReference type="InterPro" id="IPR010930">
    <property type="entry name" value="Flg_bb/hook_C_dom"/>
</dbReference>
<evidence type="ECO:0000256" key="4">
    <source>
        <dbReference type="ARBA" id="ARBA00016244"/>
    </source>
</evidence>
<evidence type="ECO:0000256" key="3">
    <source>
        <dbReference type="ARBA" id="ARBA00009677"/>
    </source>
</evidence>
<dbReference type="AlphaFoldDB" id="A0A841IYZ9"/>
<sequence>MSSADLFVIGSSGLKGYRAQMGAVSENIANSGTPNYNRRSVTLAESSLAASTEPFYVPRANFGGSVIVGVQRANDPYLDAAARMTGMSFAGADSRLRWLSDTETALNDDALGVGSSLGYMYSAVEKLAASPSDTSLRTNVLYGVEQVVTAFQQSSAALKSTLDGTYATAQGDVKLLNDSLTELARVNASLLQSANNTANQAQLLDSRDAELSKITQKLNVTITFGPGGSASVAYDGQNVVQGNAAGTFSVTQNTNGTMNLLLNNAAVAGAADGSLGGAFTSASIVKDRIASLDTLAVQFATDMNAWHAQGLTDTGAAGGPLVSVGTTASSLSVVLTDITKIAARSSDGRLNGNLLNISTTRSTSGVEQGWTALVVAHGNVLNTVKQEQAASQTRDQNARSAREKVSGVDLDMEAADLLRIQQAYQACAKVIQAARETIDSVLRIT</sequence>
<comment type="subcellular location">
    <subcellularLocation>
        <location evidence="1">Bacterial flagellum</location>
    </subcellularLocation>
    <subcellularLocation>
        <location evidence="2">Secreted</location>
    </subcellularLocation>
</comment>
<evidence type="ECO:0000259" key="8">
    <source>
        <dbReference type="Pfam" id="PF22638"/>
    </source>
</evidence>
<dbReference type="GO" id="GO:0009424">
    <property type="term" value="C:bacterial-type flagellum hook"/>
    <property type="evidence" value="ECO:0007669"/>
    <property type="project" value="InterPro"/>
</dbReference>
<dbReference type="GO" id="GO:0005576">
    <property type="term" value="C:extracellular region"/>
    <property type="evidence" value="ECO:0007669"/>
    <property type="project" value="UniProtKB-SubCell"/>
</dbReference>
<dbReference type="Proteomes" id="UP000552700">
    <property type="component" value="Unassembled WGS sequence"/>
</dbReference>
<proteinExistence type="inferred from homology"/>
<dbReference type="PANTHER" id="PTHR30033">
    <property type="entry name" value="FLAGELLAR HOOK-ASSOCIATED PROTEIN 1"/>
    <property type="match status" value="1"/>
</dbReference>
<evidence type="ECO:0000313" key="10">
    <source>
        <dbReference type="Proteomes" id="UP000552700"/>
    </source>
</evidence>
<evidence type="ECO:0000256" key="2">
    <source>
        <dbReference type="ARBA" id="ARBA00004613"/>
    </source>
</evidence>
<keyword evidence="5" id="KW-0964">Secreted</keyword>
<dbReference type="RefSeq" id="WP_184079274.1">
    <property type="nucleotide sequence ID" value="NZ_JACIJP010000002.1"/>
</dbReference>
<feature type="domain" description="Flagellar basal-body/hook protein C-terminal" evidence="7">
    <location>
        <begin position="405"/>
        <end position="443"/>
    </location>
</feature>
<dbReference type="InterPro" id="IPR002371">
    <property type="entry name" value="FlgK"/>
</dbReference>
<keyword evidence="10" id="KW-1185">Reference proteome</keyword>
<keyword evidence="9" id="KW-0282">Flagellum</keyword>
<reference evidence="9 10" key="1">
    <citation type="submission" date="2020-08" db="EMBL/GenBank/DDBJ databases">
        <title>Genomic Encyclopedia of Type Strains, Phase IV (KMG-IV): sequencing the most valuable type-strain genomes for metagenomic binning, comparative biology and taxonomic classification.</title>
        <authorList>
            <person name="Goeker M."/>
        </authorList>
    </citation>
    <scope>NUCLEOTIDE SEQUENCE [LARGE SCALE GENOMIC DNA]</scope>
    <source>
        <strain evidence="9 10">DSM 102255</strain>
    </source>
</reference>
<accession>A0A841IYZ9</accession>
<dbReference type="Pfam" id="PF06429">
    <property type="entry name" value="Flg_bbr_C"/>
    <property type="match status" value="1"/>
</dbReference>
<evidence type="ECO:0000313" key="9">
    <source>
        <dbReference type="EMBL" id="MBB6123817.1"/>
    </source>
</evidence>
<evidence type="ECO:0000256" key="1">
    <source>
        <dbReference type="ARBA" id="ARBA00004365"/>
    </source>
</evidence>
<dbReference type="SUPFAM" id="SSF64518">
    <property type="entry name" value="Phase 1 flagellin"/>
    <property type="match status" value="1"/>
</dbReference>
<dbReference type="NCBIfam" id="TIGR02492">
    <property type="entry name" value="flgK_ends"/>
    <property type="match status" value="1"/>
</dbReference>
<evidence type="ECO:0000256" key="6">
    <source>
        <dbReference type="ARBA" id="ARBA00023143"/>
    </source>
</evidence>
<dbReference type="GO" id="GO:0044780">
    <property type="term" value="P:bacterial-type flagellum assembly"/>
    <property type="evidence" value="ECO:0007669"/>
    <property type="project" value="InterPro"/>
</dbReference>
<keyword evidence="9" id="KW-0966">Cell projection</keyword>
<comment type="similarity">
    <text evidence="3">Belongs to the flagella basal body rod proteins family.</text>
</comment>
<dbReference type="GO" id="GO:0005198">
    <property type="term" value="F:structural molecule activity"/>
    <property type="evidence" value="ECO:0007669"/>
    <property type="project" value="InterPro"/>
</dbReference>
<evidence type="ECO:0000259" key="7">
    <source>
        <dbReference type="Pfam" id="PF06429"/>
    </source>
</evidence>
<feature type="domain" description="Flagellar hook-associated protein FlgK helical" evidence="8">
    <location>
        <begin position="99"/>
        <end position="321"/>
    </location>
</feature>
<dbReference type="Pfam" id="PF22638">
    <property type="entry name" value="FlgK_D1"/>
    <property type="match status" value="1"/>
</dbReference>
<dbReference type="PANTHER" id="PTHR30033:SF2">
    <property type="entry name" value="FLAGELLAR HOOK PROTEIN"/>
    <property type="match status" value="1"/>
</dbReference>
<protein>
    <recommendedName>
        <fullName evidence="4">Flagellar hook-associated protein 1</fullName>
    </recommendedName>
</protein>
<evidence type="ECO:0000256" key="5">
    <source>
        <dbReference type="ARBA" id="ARBA00022525"/>
    </source>
</evidence>